<dbReference type="Pfam" id="PF03473">
    <property type="entry name" value="MOSC"/>
    <property type="match status" value="1"/>
</dbReference>
<dbReference type="SUPFAM" id="SSF141673">
    <property type="entry name" value="MOSC N-terminal domain-like"/>
    <property type="match status" value="1"/>
</dbReference>
<dbReference type="Proteomes" id="UP000283509">
    <property type="component" value="Unassembled WGS sequence"/>
</dbReference>
<dbReference type="InterPro" id="IPR005302">
    <property type="entry name" value="MoCF_Sase_C"/>
</dbReference>
<dbReference type="InterPro" id="IPR005303">
    <property type="entry name" value="MOCOS_middle"/>
</dbReference>
<evidence type="ECO:0000313" key="2">
    <source>
        <dbReference type="EMBL" id="ROT61661.1"/>
    </source>
</evidence>
<dbReference type="Pfam" id="PF03476">
    <property type="entry name" value="MOSC_N"/>
    <property type="match status" value="1"/>
</dbReference>
<organism evidence="2 3">
    <name type="scientific">Penaeus vannamei</name>
    <name type="common">Whiteleg shrimp</name>
    <name type="synonym">Litopenaeus vannamei</name>
    <dbReference type="NCBI Taxonomy" id="6689"/>
    <lineage>
        <taxon>Eukaryota</taxon>
        <taxon>Metazoa</taxon>
        <taxon>Ecdysozoa</taxon>
        <taxon>Arthropoda</taxon>
        <taxon>Crustacea</taxon>
        <taxon>Multicrustacea</taxon>
        <taxon>Malacostraca</taxon>
        <taxon>Eumalacostraca</taxon>
        <taxon>Eucarida</taxon>
        <taxon>Decapoda</taxon>
        <taxon>Dendrobranchiata</taxon>
        <taxon>Penaeoidea</taxon>
        <taxon>Penaeidae</taxon>
        <taxon>Penaeus</taxon>
    </lineage>
</organism>
<name>A0A423SBS2_PENVA</name>
<accession>A0A423SBS2</accession>
<protein>
    <recommendedName>
        <fullName evidence="1">MOSC domain-containing protein</fullName>
    </recommendedName>
</protein>
<feature type="domain" description="MOSC" evidence="1">
    <location>
        <begin position="100"/>
        <end position="186"/>
    </location>
</feature>
<reference evidence="2 3" key="2">
    <citation type="submission" date="2019-01" db="EMBL/GenBank/DDBJ databases">
        <title>The decoding of complex shrimp genome reveals the adaptation for benthos swimmer, frequently molting mechanism and breeding impact on genome.</title>
        <authorList>
            <person name="Sun Y."/>
            <person name="Gao Y."/>
            <person name="Yu Y."/>
        </authorList>
    </citation>
    <scope>NUCLEOTIDE SEQUENCE [LARGE SCALE GENOMIC DNA]</scope>
    <source>
        <tissue evidence="2">Muscle</tissue>
    </source>
</reference>
<sequence length="186" mass="21037">MVIREDGSFISGRHAGSLMTVSVTLEAHDQLTLHAPDGSDIQVDLDGVTRKAAVVEARMWGKDVKGIDCGDEVAEWLTRILFDGETKVRLLYKGNVMEDRPANSPQYFTFPQFQKTDRMYYADTCAYLVATAPSLQDLNARLQEPVPMSCFRPNLVIECDTPFDEDDWAFLKIGEVVMRRLKPCER</sequence>
<dbReference type="GO" id="GO:0030151">
    <property type="term" value="F:molybdenum ion binding"/>
    <property type="evidence" value="ECO:0007669"/>
    <property type="project" value="InterPro"/>
</dbReference>
<dbReference type="GO" id="GO:0003824">
    <property type="term" value="F:catalytic activity"/>
    <property type="evidence" value="ECO:0007669"/>
    <property type="project" value="InterPro"/>
</dbReference>
<dbReference type="PROSITE" id="PS51340">
    <property type="entry name" value="MOSC"/>
    <property type="match status" value="1"/>
</dbReference>
<dbReference type="STRING" id="6689.A0A423SBS2"/>
<dbReference type="OrthoDB" id="17255at2759"/>
<proteinExistence type="predicted"/>
<reference evidence="2 3" key="1">
    <citation type="submission" date="2018-04" db="EMBL/GenBank/DDBJ databases">
        <authorList>
            <person name="Zhang X."/>
            <person name="Yuan J."/>
            <person name="Li F."/>
            <person name="Xiang J."/>
        </authorList>
    </citation>
    <scope>NUCLEOTIDE SEQUENCE [LARGE SCALE GENOMIC DNA]</scope>
    <source>
        <tissue evidence="2">Muscle</tissue>
    </source>
</reference>
<evidence type="ECO:0000259" key="1">
    <source>
        <dbReference type="PROSITE" id="PS51340"/>
    </source>
</evidence>
<dbReference type="AlphaFoldDB" id="A0A423SBS2"/>
<comment type="caution">
    <text evidence="2">The sequence shown here is derived from an EMBL/GenBank/DDBJ whole genome shotgun (WGS) entry which is preliminary data.</text>
</comment>
<dbReference type="GO" id="GO:0030170">
    <property type="term" value="F:pyridoxal phosphate binding"/>
    <property type="evidence" value="ECO:0007669"/>
    <property type="project" value="InterPro"/>
</dbReference>
<dbReference type="EMBL" id="QCYY01004036">
    <property type="protein sequence ID" value="ROT61661.1"/>
    <property type="molecule type" value="Genomic_DNA"/>
</dbReference>
<gene>
    <name evidence="2" type="ORF">C7M84_020509</name>
</gene>
<keyword evidence="3" id="KW-1185">Reference proteome</keyword>
<evidence type="ECO:0000313" key="3">
    <source>
        <dbReference type="Proteomes" id="UP000283509"/>
    </source>
</evidence>